<proteinExistence type="predicted"/>
<evidence type="ECO:0000256" key="1">
    <source>
        <dbReference type="SAM" id="MobiDB-lite"/>
    </source>
</evidence>
<dbReference type="EMBL" id="MU069580">
    <property type="protein sequence ID" value="KAF5838391.1"/>
    <property type="molecule type" value="Genomic_DNA"/>
</dbReference>
<reference evidence="2" key="1">
    <citation type="submission" date="2017-08" db="EMBL/GenBank/DDBJ databases">
        <authorList>
            <person name="Polle J.E."/>
            <person name="Barry K."/>
            <person name="Cushman J."/>
            <person name="Schmutz J."/>
            <person name="Tran D."/>
            <person name="Hathwaick L.T."/>
            <person name="Yim W.C."/>
            <person name="Jenkins J."/>
            <person name="Mckie-Krisberg Z.M."/>
            <person name="Prochnik S."/>
            <person name="Lindquist E."/>
            <person name="Dockter R.B."/>
            <person name="Adam C."/>
            <person name="Molina H."/>
            <person name="Bunkerborg J."/>
            <person name="Jin E."/>
            <person name="Buchheim M."/>
            <person name="Magnuson J."/>
        </authorList>
    </citation>
    <scope>NUCLEOTIDE SEQUENCE</scope>
    <source>
        <strain evidence="2">CCAP 19/18</strain>
    </source>
</reference>
<accession>A0ABQ7GUV4</accession>
<keyword evidence="3" id="KW-1185">Reference proteome</keyword>
<dbReference type="Proteomes" id="UP000815325">
    <property type="component" value="Unassembled WGS sequence"/>
</dbReference>
<sequence>MQYLTNSTTPMHPTSRTSSRSKGKLPSWGAKEIRSSLMLPPAPMSTPDSSSTTSSASPAQYPRSDSPEVKTKV</sequence>
<comment type="caution">
    <text evidence="2">The sequence shown here is derived from an EMBL/GenBank/DDBJ whole genome shotgun (WGS) entry which is preliminary data.</text>
</comment>
<evidence type="ECO:0000313" key="2">
    <source>
        <dbReference type="EMBL" id="KAF5838391.1"/>
    </source>
</evidence>
<feature type="region of interest" description="Disordered" evidence="1">
    <location>
        <begin position="1"/>
        <end position="73"/>
    </location>
</feature>
<evidence type="ECO:0008006" key="4">
    <source>
        <dbReference type="Google" id="ProtNLM"/>
    </source>
</evidence>
<feature type="compositionally biased region" description="Low complexity" evidence="1">
    <location>
        <begin position="45"/>
        <end position="59"/>
    </location>
</feature>
<evidence type="ECO:0000313" key="3">
    <source>
        <dbReference type="Proteomes" id="UP000815325"/>
    </source>
</evidence>
<feature type="compositionally biased region" description="Polar residues" evidence="1">
    <location>
        <begin position="1"/>
        <end position="20"/>
    </location>
</feature>
<gene>
    <name evidence="2" type="ORF">DUNSADRAFT_2927</name>
</gene>
<name>A0ABQ7GUV4_DUNSA</name>
<protein>
    <recommendedName>
        <fullName evidence="4">Encoded protein</fullName>
    </recommendedName>
</protein>
<organism evidence="2 3">
    <name type="scientific">Dunaliella salina</name>
    <name type="common">Green alga</name>
    <name type="synonym">Protococcus salinus</name>
    <dbReference type="NCBI Taxonomy" id="3046"/>
    <lineage>
        <taxon>Eukaryota</taxon>
        <taxon>Viridiplantae</taxon>
        <taxon>Chlorophyta</taxon>
        <taxon>core chlorophytes</taxon>
        <taxon>Chlorophyceae</taxon>
        <taxon>CS clade</taxon>
        <taxon>Chlamydomonadales</taxon>
        <taxon>Dunaliellaceae</taxon>
        <taxon>Dunaliella</taxon>
    </lineage>
</organism>